<dbReference type="InterPro" id="IPR050648">
    <property type="entry name" value="F-box_LRR-repeat"/>
</dbReference>
<evidence type="ECO:0000259" key="3">
    <source>
        <dbReference type="Pfam" id="PF25372"/>
    </source>
</evidence>
<dbReference type="PANTHER" id="PTHR13382">
    <property type="entry name" value="MITOCHONDRIAL ATP SYNTHASE COUPLING FACTOR B"/>
    <property type="match status" value="1"/>
</dbReference>
<dbReference type="Proteomes" id="UP000186594">
    <property type="component" value="Unassembled WGS sequence"/>
</dbReference>
<dbReference type="InterPro" id="IPR032675">
    <property type="entry name" value="LRR_dom_sf"/>
</dbReference>
<dbReference type="InterPro" id="IPR036047">
    <property type="entry name" value="F-box-like_dom_sf"/>
</dbReference>
<dbReference type="Gene3D" id="3.80.10.10">
    <property type="entry name" value="Ribonuclease Inhibitor"/>
    <property type="match status" value="3"/>
</dbReference>
<dbReference type="OMA" id="LCNRIRY"/>
<comment type="caution">
    <text evidence="4">The sequence shown here is derived from an EMBL/GenBank/DDBJ whole genome shotgun (WGS) entry which is preliminary data.</text>
</comment>
<sequence length="514" mass="56925">MFSRGSSKRIQNLLPGPKRLVVANNDMSEPGDTSSCQKPLSFRDARRPRTVDLLEDHEPVSFAAMLPSEILLSIFKFCTSPADLRACLLVCKTWCRCSVDLLWLRPFLYKTESLNRIIETLDSNSTLFPYASMIKRLNLTILAEYLKDTHLESLSKCNRLERLTLAGCKQISTGPLCRILLNNQRLLALDITGLESITDDVLHMISESCQEIQGLNATNCKLLQNGAVSSVALNCGQLRRVKFSGCELLTDEAVGAVVVHCPQLLEIDLNNCSKITDMSVGSILENLSSLREVRLAFCTLISDTPFYTMQAESYDQLRILDLTSCVRITDDSIQNIVHAAPKLRNLALAKCSNITDRGIKYITKLGKNLHYLHLGHCSAVTDRSISLLAKTCSRLRYIDLACCTQITDNSVIELSYLPKLRRIGLVKCANITDFAILSLVRNKPFEESALERVHLSYCINLTLTVCIWRKGVYGLVDPPAGECVQAADAPQSDGRACVYAARDYAALPAAPAGL</sequence>
<dbReference type="SUPFAM" id="SSF81383">
    <property type="entry name" value="F-box domain"/>
    <property type="match status" value="1"/>
</dbReference>
<accession>A0A1U7LS91</accession>
<dbReference type="STRING" id="1198029.A0A1U7LS91"/>
<keyword evidence="1" id="KW-0833">Ubl conjugation pathway</keyword>
<evidence type="ECO:0000313" key="4">
    <source>
        <dbReference type="EMBL" id="OLL25488.1"/>
    </source>
</evidence>
<organism evidence="4 5">
    <name type="scientific">Neolecta irregularis (strain DAH-3)</name>
    <dbReference type="NCBI Taxonomy" id="1198029"/>
    <lineage>
        <taxon>Eukaryota</taxon>
        <taxon>Fungi</taxon>
        <taxon>Dikarya</taxon>
        <taxon>Ascomycota</taxon>
        <taxon>Taphrinomycotina</taxon>
        <taxon>Neolectales</taxon>
        <taxon>Neolectaceae</taxon>
        <taxon>Neolecta</taxon>
    </lineage>
</organism>
<dbReference type="Pfam" id="PF12937">
    <property type="entry name" value="F-box-like"/>
    <property type="match status" value="1"/>
</dbReference>
<feature type="domain" description="F-box/LRR-repeat protein 15-like leucin rich repeat" evidence="3">
    <location>
        <begin position="232"/>
        <end position="464"/>
    </location>
</feature>
<dbReference type="Pfam" id="PF25372">
    <property type="entry name" value="DUF7885"/>
    <property type="match status" value="1"/>
</dbReference>
<dbReference type="InterPro" id="IPR057207">
    <property type="entry name" value="FBXL15_LRR"/>
</dbReference>
<proteinExistence type="predicted"/>
<dbReference type="InterPro" id="IPR001810">
    <property type="entry name" value="F-box_dom"/>
</dbReference>
<evidence type="ECO:0000256" key="1">
    <source>
        <dbReference type="ARBA" id="ARBA00022786"/>
    </source>
</evidence>
<dbReference type="EMBL" id="LXFE01000395">
    <property type="protein sequence ID" value="OLL25488.1"/>
    <property type="molecule type" value="Genomic_DNA"/>
</dbReference>
<keyword evidence="5" id="KW-1185">Reference proteome</keyword>
<dbReference type="SMART" id="SM00367">
    <property type="entry name" value="LRR_CC"/>
    <property type="match status" value="11"/>
</dbReference>
<feature type="domain" description="F-box" evidence="2">
    <location>
        <begin position="66"/>
        <end position="108"/>
    </location>
</feature>
<gene>
    <name evidence="4" type="ORF">NEOLI_003242</name>
</gene>
<reference evidence="4 5" key="1">
    <citation type="submission" date="2016-04" db="EMBL/GenBank/DDBJ databases">
        <title>Evolutionary innovation and constraint leading to complex multicellularity in the Ascomycota.</title>
        <authorList>
            <person name="Cisse O."/>
            <person name="Nguyen A."/>
            <person name="Hewitt D.A."/>
            <person name="Jedd G."/>
            <person name="Stajich J.E."/>
        </authorList>
    </citation>
    <scope>NUCLEOTIDE SEQUENCE [LARGE SCALE GENOMIC DNA]</scope>
    <source>
        <strain evidence="4 5">DAH-3</strain>
    </source>
</reference>
<dbReference type="InterPro" id="IPR006553">
    <property type="entry name" value="Leu-rich_rpt_Cys-con_subtyp"/>
</dbReference>
<keyword evidence="4" id="KW-0436">Ligase</keyword>
<dbReference type="SUPFAM" id="SSF52047">
    <property type="entry name" value="RNI-like"/>
    <property type="match status" value="1"/>
</dbReference>
<dbReference type="OrthoDB" id="10257471at2759"/>
<dbReference type="GO" id="GO:0005737">
    <property type="term" value="C:cytoplasm"/>
    <property type="evidence" value="ECO:0007669"/>
    <property type="project" value="TreeGrafter"/>
</dbReference>
<protein>
    <submittedName>
        <fullName evidence="4">SCF E3 ubiquitin ligase complex F-box protein grrA</fullName>
    </submittedName>
</protein>
<evidence type="ECO:0000313" key="5">
    <source>
        <dbReference type="Proteomes" id="UP000186594"/>
    </source>
</evidence>
<name>A0A1U7LS91_NEOID</name>
<dbReference type="PANTHER" id="PTHR13382:SF67">
    <property type="entry name" value="SCF E3 UBIQUITIN LIGASE COMPLEX F-BOX PROTEIN POF2"/>
    <property type="match status" value="1"/>
</dbReference>
<dbReference type="GO" id="GO:0016874">
    <property type="term" value="F:ligase activity"/>
    <property type="evidence" value="ECO:0007669"/>
    <property type="project" value="UniProtKB-KW"/>
</dbReference>
<evidence type="ECO:0000259" key="2">
    <source>
        <dbReference type="Pfam" id="PF12937"/>
    </source>
</evidence>
<dbReference type="AlphaFoldDB" id="A0A1U7LS91"/>